<accession>A0A2P5DIB3</accession>
<feature type="region of interest" description="Disordered" evidence="1">
    <location>
        <begin position="247"/>
        <end position="281"/>
    </location>
</feature>
<protein>
    <submittedName>
        <fullName evidence="4">Lunapark domain containing protein</fullName>
    </submittedName>
</protein>
<feature type="region of interest" description="Disordered" evidence="1">
    <location>
        <begin position="1"/>
        <end position="25"/>
    </location>
</feature>
<feature type="transmembrane region" description="Helical" evidence="2">
    <location>
        <begin position="78"/>
        <end position="99"/>
    </location>
</feature>
<feature type="domain" description="Lunapark zinc ribbon" evidence="3">
    <location>
        <begin position="307"/>
        <end position="357"/>
    </location>
</feature>
<feature type="compositionally biased region" description="Low complexity" evidence="1">
    <location>
        <begin position="15"/>
        <end position="25"/>
    </location>
</feature>
<evidence type="ECO:0000313" key="5">
    <source>
        <dbReference type="Proteomes" id="UP000237105"/>
    </source>
</evidence>
<keyword evidence="2" id="KW-0472">Membrane</keyword>
<dbReference type="OrthoDB" id="1725934at2759"/>
<keyword evidence="2" id="KW-1133">Transmembrane helix</keyword>
<dbReference type="EMBL" id="JXTB01000036">
    <property type="protein sequence ID" value="PON73000.1"/>
    <property type="molecule type" value="Genomic_DNA"/>
</dbReference>
<reference evidence="5" key="1">
    <citation type="submission" date="2016-06" db="EMBL/GenBank/DDBJ databases">
        <title>Parallel loss of symbiosis genes in relatives of nitrogen-fixing non-legume Parasponia.</title>
        <authorList>
            <person name="Van Velzen R."/>
            <person name="Holmer R."/>
            <person name="Bu F."/>
            <person name="Rutten L."/>
            <person name="Van Zeijl A."/>
            <person name="Liu W."/>
            <person name="Santuari L."/>
            <person name="Cao Q."/>
            <person name="Sharma T."/>
            <person name="Shen D."/>
            <person name="Roswanjaya Y."/>
            <person name="Wardhani T."/>
            <person name="Kalhor M.S."/>
            <person name="Jansen J."/>
            <person name="Van den Hoogen J."/>
            <person name="Gungor B."/>
            <person name="Hartog M."/>
            <person name="Hontelez J."/>
            <person name="Verver J."/>
            <person name="Yang W.-C."/>
            <person name="Schijlen E."/>
            <person name="Repin R."/>
            <person name="Schilthuizen M."/>
            <person name="Schranz E."/>
            <person name="Heidstra R."/>
            <person name="Miyata K."/>
            <person name="Fedorova E."/>
            <person name="Kohlen W."/>
            <person name="Bisseling T."/>
            <person name="Smit S."/>
            <person name="Geurts R."/>
        </authorList>
    </citation>
    <scope>NUCLEOTIDE SEQUENCE [LARGE SCALE GENOMIC DNA]</scope>
    <source>
        <strain evidence="5">cv. WU1-14</strain>
    </source>
</reference>
<sequence length="424" mass="46747">MSEEKGVGDGETKDTGNTSTTTSTGVAKKKRKGIFSRIWNGIFRIHGDDFEKRLQYISKEEATVLARMKKRSLTWRRMIRHFIVFSVIFEVIAVSYAIITTRTPDLDWKMRAFRVLPMFLLPAFSFLAYSGFFFNLPDNGLYLFVIKYLYVPMKLLKCDRKDQKTLERLRAERQAKIDELKEKTNYYTTQQLIQRYDPDPAAKAAAATVLASKLGADSGLKVFVGDESNVHVPTGKSNDVEVVQSGGLRNRKQPQIGSGSAGSSPLLHSGEGTPQSVGVEDPQTSEHNQLVVNHYNPQGSPAQDGGWIARIAALLVGEDPTQSYALICGNCHMHNGLARKEDFPFITYYCPHCHALNRPNQSEERVSGFSTPNSGSIRGVGSSDALKTASVSASESIVTGDSSIRAVPDNKIEEVTEMAAGLAN</sequence>
<comment type="caution">
    <text evidence="4">The sequence shown here is derived from an EMBL/GenBank/DDBJ whole genome shotgun (WGS) entry which is preliminary data.</text>
</comment>
<keyword evidence="5" id="KW-1185">Reference proteome</keyword>
<dbReference type="PANTHER" id="PTHR22166">
    <property type="entry name" value="ENDOPLASMIC RETICULUM JUNCTION FORMATION PROTEIN LUNAPARK"/>
    <property type="match status" value="1"/>
</dbReference>
<dbReference type="Proteomes" id="UP000237105">
    <property type="component" value="Unassembled WGS sequence"/>
</dbReference>
<keyword evidence="2" id="KW-0812">Transmembrane</keyword>
<dbReference type="PANTHER" id="PTHR22166:SF12">
    <property type="entry name" value="ENDOPLASMIC RETICULUM JUNCTION FORMATION PROTEIN LUNAPARK"/>
    <property type="match status" value="1"/>
</dbReference>
<dbReference type="InterPro" id="IPR019273">
    <property type="entry name" value="Lunapark_Znf"/>
</dbReference>
<name>A0A2P5DIB3_PARAD</name>
<proteinExistence type="predicted"/>
<organism evidence="4 5">
    <name type="scientific">Parasponia andersonii</name>
    <name type="common">Sponia andersonii</name>
    <dbReference type="NCBI Taxonomy" id="3476"/>
    <lineage>
        <taxon>Eukaryota</taxon>
        <taxon>Viridiplantae</taxon>
        <taxon>Streptophyta</taxon>
        <taxon>Embryophyta</taxon>
        <taxon>Tracheophyta</taxon>
        <taxon>Spermatophyta</taxon>
        <taxon>Magnoliopsida</taxon>
        <taxon>eudicotyledons</taxon>
        <taxon>Gunneridae</taxon>
        <taxon>Pentapetalae</taxon>
        <taxon>rosids</taxon>
        <taxon>fabids</taxon>
        <taxon>Rosales</taxon>
        <taxon>Cannabaceae</taxon>
        <taxon>Parasponia</taxon>
    </lineage>
</organism>
<gene>
    <name evidence="4" type="ORF">PanWU01x14_061500</name>
</gene>
<dbReference type="AlphaFoldDB" id="A0A2P5DIB3"/>
<evidence type="ECO:0000256" key="1">
    <source>
        <dbReference type="SAM" id="MobiDB-lite"/>
    </source>
</evidence>
<feature type="transmembrane region" description="Helical" evidence="2">
    <location>
        <begin position="119"/>
        <end position="145"/>
    </location>
</feature>
<dbReference type="GO" id="GO:0071782">
    <property type="term" value="C:endoplasmic reticulum tubular network"/>
    <property type="evidence" value="ECO:0007669"/>
    <property type="project" value="TreeGrafter"/>
</dbReference>
<feature type="compositionally biased region" description="Polar residues" evidence="1">
    <location>
        <begin position="253"/>
        <end position="263"/>
    </location>
</feature>
<evidence type="ECO:0000313" key="4">
    <source>
        <dbReference type="EMBL" id="PON73000.1"/>
    </source>
</evidence>
<feature type="region of interest" description="Disordered" evidence="1">
    <location>
        <begin position="363"/>
        <end position="382"/>
    </location>
</feature>
<evidence type="ECO:0000256" key="2">
    <source>
        <dbReference type="SAM" id="Phobius"/>
    </source>
</evidence>
<dbReference type="InterPro" id="IPR040115">
    <property type="entry name" value="Lnp"/>
</dbReference>
<evidence type="ECO:0000259" key="3">
    <source>
        <dbReference type="Pfam" id="PF10058"/>
    </source>
</evidence>
<feature type="compositionally biased region" description="Basic and acidic residues" evidence="1">
    <location>
        <begin position="1"/>
        <end position="14"/>
    </location>
</feature>
<dbReference type="GO" id="GO:0071786">
    <property type="term" value="P:endoplasmic reticulum tubular network organization"/>
    <property type="evidence" value="ECO:0007669"/>
    <property type="project" value="InterPro"/>
</dbReference>
<dbReference type="Pfam" id="PF10058">
    <property type="entry name" value="Zn_ribbon_10"/>
    <property type="match status" value="1"/>
</dbReference>